<protein>
    <submittedName>
        <fullName evidence="3">Uncharacterized protein</fullName>
    </submittedName>
</protein>
<dbReference type="GO" id="GO:0036126">
    <property type="term" value="C:sperm flagellum"/>
    <property type="evidence" value="ECO:0007669"/>
    <property type="project" value="TreeGrafter"/>
</dbReference>
<feature type="region of interest" description="Disordered" evidence="2">
    <location>
        <begin position="702"/>
        <end position="740"/>
    </location>
</feature>
<feature type="region of interest" description="Disordered" evidence="2">
    <location>
        <begin position="330"/>
        <end position="361"/>
    </location>
</feature>
<sequence length="1269" mass="142579">SSLHQEGSVDYTTVNRTEYGNKNIDSFTELRAHAVRPRGNLEVEKGKFASETTNHSEFKQWQLSKPEVVTPRDNLHQEGSVDYTTMNQAEFAAKTIDSVSDIRANIVRPKENLRQEGSVDYTTVNQTEFAAKNIHTMSDIRANIVKPKSSLHQEGSVDYTTVNQTEYGNKNIDSFTELRAHAVKPKGNLELEKGKFASETTNQSEFQNWIQSKSEPFTPKDNLHQKGSVDFTTTSQTEFGIKNIERVSQIRPQTNPKITGKFDGTTTSQMMFQDSPREKVQAIRPQNNLKIEDGSFSSETTNNHEYQQWQYSKPSLVKPHSSMKQEGDMEFSTTSNREFPGKTAEKVSPIRPGASTKLNEGEFEGTTTNQAMFQNKPAERVKGKRPPTNLQLEKGKFADETTTRREFQPRESQRSQPIKPSGNLIQEGTMDFTTSNKADFEAKQITLVESFKPRYTSSPIKAEFDGTTTNKAMFKAQTTERVHDIRPKDNLRLETGEFAGETTNSKEYSYRAAEKVEVVKPKSSLKQEGDIDFTTTNQTQFDKKEINKATPIRPKTLTKASDGKFYSTTTNQAAFQTHTMETTREIRPTDNLQLEKGKMQTPNSYQLNSSLKQGGDMQFETTSKTEFKEKNFDRVQQIRPKTTNKIEGEFEGTTTNQVMFHQHGNVERVKPIRHENNLQLEGGKFANETTNNREFRQWVKMENKTPQNKRKMPAAGVPSEKPEVKKDSGTQKVTTNKEKSEYEAWKLSKESVAANIKESHVVNGHSQSLIENKSETQSQKERMNRSEDLTQTVKSRVNVDISDKSLQKHETDARSSQTVIKKSSEAKQTVRDVSAVKADYGTKQTQKTKAIIPAGNLSSEGEMSFTTTSQTDFSQQAVSRHRSETRQTHVNTSGVAGGKTTRRSGENAKMTISGGNLFNGDMSFETTSKTDFSPVKSVQQKVETKQASSSVKESSVTNQSQKSIEREMVKNAQLFRTEEKKGSPSKSSSSREASQSPQKTPTRTKLYKPEDNLKLEQVPFDATTTTRTEFKKWEGRRSSSKRRTESLKQEGNMAFDTTSSDYSHAAYQTAREAVKAKGKADQKGSLGQGGSMEFQTTANSSFTGNQGSAKTKSLRPRSSFKLGSDDHANETMSSSRSNPEISAGKSQEMLSTSRASYVTHTTSRRSVANRPTTNQKIGEGSFEGQSTTRSTFKSHQGNVEKPRPIKHESHNIFNTENGFMGSTTYRTTFETEKIHQHHCPVLDLQAPKGQFSFNEEKNGHIFYVPKAQA</sequence>
<reference evidence="3 4" key="1">
    <citation type="journal article" date="2019" name="Sci. Rep.">
        <title>Orb-weaving spider Araneus ventricosus genome elucidates the spidroin gene catalogue.</title>
        <authorList>
            <person name="Kono N."/>
            <person name="Nakamura H."/>
            <person name="Ohtoshi R."/>
            <person name="Moran D.A.P."/>
            <person name="Shinohara A."/>
            <person name="Yoshida Y."/>
            <person name="Fujiwara M."/>
            <person name="Mori M."/>
            <person name="Tomita M."/>
            <person name="Arakawa K."/>
        </authorList>
    </citation>
    <scope>NUCLEOTIDE SEQUENCE [LARGE SCALE GENOMIC DNA]</scope>
</reference>
<dbReference type="InterPro" id="IPR033336">
    <property type="entry name" value="SAXO1/2"/>
</dbReference>
<dbReference type="PANTHER" id="PTHR31516:SF17">
    <property type="entry name" value="STABILIZER OF AXONEMAL MICROTUBULES 2"/>
    <property type="match status" value="1"/>
</dbReference>
<feature type="compositionally biased region" description="Basic and acidic residues" evidence="2">
    <location>
        <begin position="1028"/>
        <end position="1048"/>
    </location>
</feature>
<dbReference type="OrthoDB" id="407410at2759"/>
<comment type="similarity">
    <text evidence="1">Belongs to the FAM154 family.</text>
</comment>
<name>A0A4Y2FEZ9_ARAVE</name>
<feature type="region of interest" description="Disordered" evidence="2">
    <location>
        <begin position="762"/>
        <end position="790"/>
    </location>
</feature>
<feature type="region of interest" description="Disordered" evidence="2">
    <location>
        <begin position="880"/>
        <end position="914"/>
    </location>
</feature>
<evidence type="ECO:0000256" key="2">
    <source>
        <dbReference type="SAM" id="MobiDB-lite"/>
    </source>
</evidence>
<comment type="caution">
    <text evidence="3">The sequence shown here is derived from an EMBL/GenBank/DDBJ whole genome shotgun (WGS) entry which is preliminary data.</text>
</comment>
<dbReference type="PANTHER" id="PTHR31516">
    <property type="entry name" value="STABILIZER OF AXONEMAL MICROTUBULES 2"/>
    <property type="match status" value="1"/>
</dbReference>
<feature type="compositionally biased region" description="Polar residues" evidence="2">
    <location>
        <begin position="1093"/>
        <end position="1111"/>
    </location>
</feature>
<feature type="non-terminal residue" evidence="3">
    <location>
        <position position="1"/>
    </location>
</feature>
<feature type="region of interest" description="Disordered" evidence="2">
    <location>
        <begin position="802"/>
        <end position="823"/>
    </location>
</feature>
<dbReference type="EMBL" id="BGPR01000859">
    <property type="protein sequence ID" value="GBM38134.1"/>
    <property type="molecule type" value="Genomic_DNA"/>
</dbReference>
<dbReference type="GO" id="GO:0036064">
    <property type="term" value="C:ciliary basal body"/>
    <property type="evidence" value="ECO:0007669"/>
    <property type="project" value="TreeGrafter"/>
</dbReference>
<dbReference type="Pfam" id="PF05217">
    <property type="entry name" value="SAXO1-2"/>
    <property type="match status" value="1"/>
</dbReference>
<proteinExistence type="inferred from homology"/>
<dbReference type="GO" id="GO:0008017">
    <property type="term" value="F:microtubule binding"/>
    <property type="evidence" value="ECO:0007669"/>
    <property type="project" value="InterPro"/>
</dbReference>
<feature type="compositionally biased region" description="Polar residues" evidence="2">
    <location>
        <begin position="1183"/>
        <end position="1197"/>
    </location>
</feature>
<organism evidence="3 4">
    <name type="scientific">Araneus ventricosus</name>
    <name type="common">Orbweaver spider</name>
    <name type="synonym">Epeira ventricosa</name>
    <dbReference type="NCBI Taxonomy" id="182803"/>
    <lineage>
        <taxon>Eukaryota</taxon>
        <taxon>Metazoa</taxon>
        <taxon>Ecdysozoa</taxon>
        <taxon>Arthropoda</taxon>
        <taxon>Chelicerata</taxon>
        <taxon>Arachnida</taxon>
        <taxon>Araneae</taxon>
        <taxon>Araneomorphae</taxon>
        <taxon>Entelegynae</taxon>
        <taxon>Araneoidea</taxon>
        <taxon>Araneidae</taxon>
        <taxon>Araneus</taxon>
    </lineage>
</organism>
<dbReference type="GO" id="GO:0005814">
    <property type="term" value="C:centriole"/>
    <property type="evidence" value="ECO:0007669"/>
    <property type="project" value="TreeGrafter"/>
</dbReference>
<dbReference type="GO" id="GO:0005879">
    <property type="term" value="C:axonemal microtubule"/>
    <property type="evidence" value="ECO:0007669"/>
    <property type="project" value="TreeGrafter"/>
</dbReference>
<gene>
    <name evidence="3" type="ORF">AVEN_1527_1</name>
</gene>
<feature type="compositionally biased region" description="Basic and acidic residues" evidence="2">
    <location>
        <begin position="720"/>
        <end position="740"/>
    </location>
</feature>
<feature type="compositionally biased region" description="Polar residues" evidence="2">
    <location>
        <begin position="414"/>
        <end position="426"/>
    </location>
</feature>
<evidence type="ECO:0000256" key="1">
    <source>
        <dbReference type="ARBA" id="ARBA00008738"/>
    </source>
</evidence>
<feature type="compositionally biased region" description="Polar residues" evidence="2">
    <location>
        <begin position="1130"/>
        <end position="1176"/>
    </location>
</feature>
<feature type="compositionally biased region" description="Basic and acidic residues" evidence="2">
    <location>
        <begin position="802"/>
        <end position="813"/>
    </location>
</feature>
<feature type="compositionally biased region" description="Low complexity" evidence="2">
    <location>
        <begin position="984"/>
        <end position="996"/>
    </location>
</feature>
<feature type="compositionally biased region" description="Basic and acidic residues" evidence="2">
    <location>
        <begin position="1198"/>
        <end position="1208"/>
    </location>
</feature>
<feature type="compositionally biased region" description="Basic and acidic residues" evidence="2">
    <location>
        <begin position="1072"/>
        <end position="1082"/>
    </location>
</feature>
<feature type="compositionally biased region" description="Polar residues" evidence="2">
    <location>
        <begin position="931"/>
        <end position="962"/>
    </location>
</feature>
<keyword evidence="4" id="KW-1185">Reference proteome</keyword>
<feature type="compositionally biased region" description="Basic and acidic residues" evidence="2">
    <location>
        <begin position="393"/>
        <end position="413"/>
    </location>
</feature>
<evidence type="ECO:0000313" key="4">
    <source>
        <dbReference type="Proteomes" id="UP000499080"/>
    </source>
</evidence>
<dbReference type="AlphaFoldDB" id="A0A4Y2FEZ9"/>
<feature type="region of interest" description="Disordered" evidence="2">
    <location>
        <begin position="378"/>
        <end position="426"/>
    </location>
</feature>
<dbReference type="Proteomes" id="UP000499080">
    <property type="component" value="Unassembled WGS sequence"/>
</dbReference>
<evidence type="ECO:0000313" key="3">
    <source>
        <dbReference type="EMBL" id="GBM38134.1"/>
    </source>
</evidence>
<feature type="region of interest" description="Disordered" evidence="2">
    <location>
        <begin position="931"/>
        <end position="1208"/>
    </location>
</feature>
<feature type="compositionally biased region" description="Basic and acidic residues" evidence="2">
    <location>
        <begin position="772"/>
        <end position="788"/>
    </location>
</feature>
<accession>A0A4Y2FEZ9</accession>